<evidence type="ECO:0000259" key="1">
    <source>
        <dbReference type="PROSITE" id="PS50097"/>
    </source>
</evidence>
<dbReference type="InterPro" id="IPR000210">
    <property type="entry name" value="BTB/POZ_dom"/>
</dbReference>
<sequence>MASEPQAKAAWSSLNSVAFSAGAQALNSFTVDFSFSVAAVREGECYFKPKILSLCNGSGGFRIQLEATRLSLLLFSPTQTLVGELAADFDWKERSDVWTRVTCTLESEKSRQTASLVLDGKVYSKQFTQASSRYQDCEQRFLLLGCGSIDLGLRDLKLWSGAVCMKEMERAWQNELSQEHLAQAAHHHWQMRPFCDCRLVAGDGEVLEAHRSVLSASSPVFLRMFQSDMQEADITAFLHFIYMGRLPAEKTFSRIAVMELADMYDIQRLVQLMCVDVEQNLTPETVSETLRFLKRRQESPAVAETYRRVRRKVHGNHELMDGLLDSL</sequence>
<dbReference type="SUPFAM" id="SSF54695">
    <property type="entry name" value="POZ domain"/>
    <property type="match status" value="1"/>
</dbReference>
<dbReference type="InterPro" id="IPR011333">
    <property type="entry name" value="SKP1/BTB/POZ_sf"/>
</dbReference>
<evidence type="ECO:0000313" key="3">
    <source>
        <dbReference type="Proteomes" id="UP000186817"/>
    </source>
</evidence>
<dbReference type="PANTHER" id="PTHR24413">
    <property type="entry name" value="SPECKLE-TYPE POZ PROTEIN"/>
    <property type="match status" value="1"/>
</dbReference>
<name>A0A1Q9F379_SYMMI</name>
<reference evidence="2 3" key="1">
    <citation type="submission" date="2016-02" db="EMBL/GenBank/DDBJ databases">
        <title>Genome analysis of coral dinoflagellate symbionts highlights evolutionary adaptations to a symbiotic lifestyle.</title>
        <authorList>
            <person name="Aranda M."/>
            <person name="Li Y."/>
            <person name="Liew Y.J."/>
            <person name="Baumgarten S."/>
            <person name="Simakov O."/>
            <person name="Wilson M."/>
            <person name="Piel J."/>
            <person name="Ashoor H."/>
            <person name="Bougouffa S."/>
            <person name="Bajic V.B."/>
            <person name="Ryu T."/>
            <person name="Ravasi T."/>
            <person name="Bayer T."/>
            <person name="Micklem G."/>
            <person name="Kim H."/>
            <person name="Bhak J."/>
            <person name="Lajeunesse T.C."/>
            <person name="Voolstra C.R."/>
        </authorList>
    </citation>
    <scope>NUCLEOTIDE SEQUENCE [LARGE SCALE GENOMIC DNA]</scope>
    <source>
        <strain evidence="2 3">CCMP2467</strain>
    </source>
</reference>
<organism evidence="2 3">
    <name type="scientific">Symbiodinium microadriaticum</name>
    <name type="common">Dinoflagellate</name>
    <name type="synonym">Zooxanthella microadriatica</name>
    <dbReference type="NCBI Taxonomy" id="2951"/>
    <lineage>
        <taxon>Eukaryota</taxon>
        <taxon>Sar</taxon>
        <taxon>Alveolata</taxon>
        <taxon>Dinophyceae</taxon>
        <taxon>Suessiales</taxon>
        <taxon>Symbiodiniaceae</taxon>
        <taxon>Symbiodinium</taxon>
    </lineage>
</organism>
<dbReference type="CDD" id="cd18186">
    <property type="entry name" value="BTB_POZ_ZBTB_KLHL-like"/>
    <property type="match status" value="1"/>
</dbReference>
<dbReference type="PROSITE" id="PS50097">
    <property type="entry name" value="BTB"/>
    <property type="match status" value="1"/>
</dbReference>
<dbReference type="SMART" id="SM00225">
    <property type="entry name" value="BTB"/>
    <property type="match status" value="1"/>
</dbReference>
<proteinExistence type="predicted"/>
<protein>
    <submittedName>
        <fullName evidence="2">Speckle-type POZ protein-like</fullName>
    </submittedName>
</protein>
<feature type="domain" description="BTB" evidence="1">
    <location>
        <begin position="195"/>
        <end position="250"/>
    </location>
</feature>
<keyword evidence="3" id="KW-1185">Reference proteome</keyword>
<comment type="caution">
    <text evidence="2">The sequence shown here is derived from an EMBL/GenBank/DDBJ whole genome shotgun (WGS) entry which is preliminary data.</text>
</comment>
<dbReference type="EMBL" id="LSRX01000020">
    <property type="protein sequence ID" value="OLQ14062.1"/>
    <property type="molecule type" value="Genomic_DNA"/>
</dbReference>
<dbReference type="Proteomes" id="UP000186817">
    <property type="component" value="Unassembled WGS sequence"/>
</dbReference>
<accession>A0A1Q9F379</accession>
<dbReference type="AlphaFoldDB" id="A0A1Q9F379"/>
<evidence type="ECO:0000313" key="2">
    <source>
        <dbReference type="EMBL" id="OLQ14062.1"/>
    </source>
</evidence>
<gene>
    <name evidence="2" type="primary">spopl</name>
    <name evidence="2" type="ORF">AK812_SmicGene1844</name>
</gene>
<dbReference type="Gene3D" id="3.30.710.10">
    <property type="entry name" value="Potassium Channel Kv1.1, Chain A"/>
    <property type="match status" value="1"/>
</dbReference>
<dbReference type="Pfam" id="PF00651">
    <property type="entry name" value="BTB"/>
    <property type="match status" value="1"/>
</dbReference>
<dbReference type="OrthoDB" id="10249567at2759"/>